<dbReference type="AlphaFoldDB" id="R0LS88"/>
<sequence>MKMRQQTPAGKHAVKQAGFEGCDGMVLAAFGSWSLTVTPGLGHAPSCVQLACQTVQGVSFISGEIEEKLSGTEVGKDEISYTRQDPEFLSALLNFCIIAIVNEKSPTGWTKSTYFGDKILGPDSQSRQMLAPGVNLLILLHYHPREREHHETK</sequence>
<proteinExistence type="predicted"/>
<name>R0LS88_ANAPL</name>
<evidence type="ECO:0000313" key="2">
    <source>
        <dbReference type="Proteomes" id="UP000296049"/>
    </source>
</evidence>
<dbReference type="Proteomes" id="UP000296049">
    <property type="component" value="Unassembled WGS sequence"/>
</dbReference>
<evidence type="ECO:0000313" key="1">
    <source>
        <dbReference type="EMBL" id="EOB08599.1"/>
    </source>
</evidence>
<dbReference type="EMBL" id="KB742435">
    <property type="protein sequence ID" value="EOB08599.1"/>
    <property type="molecule type" value="Genomic_DNA"/>
</dbReference>
<protein>
    <submittedName>
        <fullName evidence="1">Uncharacterized protein</fullName>
    </submittedName>
</protein>
<keyword evidence="2" id="KW-1185">Reference proteome</keyword>
<gene>
    <name evidence="1" type="ORF">Anapl_05867</name>
</gene>
<accession>R0LS88</accession>
<organism evidence="1 2">
    <name type="scientific">Anas platyrhynchos</name>
    <name type="common">Mallard</name>
    <name type="synonym">Anas boschas</name>
    <dbReference type="NCBI Taxonomy" id="8839"/>
    <lineage>
        <taxon>Eukaryota</taxon>
        <taxon>Metazoa</taxon>
        <taxon>Chordata</taxon>
        <taxon>Craniata</taxon>
        <taxon>Vertebrata</taxon>
        <taxon>Euteleostomi</taxon>
        <taxon>Archelosauria</taxon>
        <taxon>Archosauria</taxon>
        <taxon>Dinosauria</taxon>
        <taxon>Saurischia</taxon>
        <taxon>Theropoda</taxon>
        <taxon>Coelurosauria</taxon>
        <taxon>Aves</taxon>
        <taxon>Neognathae</taxon>
        <taxon>Galloanserae</taxon>
        <taxon>Anseriformes</taxon>
        <taxon>Anatidae</taxon>
        <taxon>Anatinae</taxon>
        <taxon>Anas</taxon>
    </lineage>
</organism>
<reference evidence="2" key="1">
    <citation type="journal article" date="2013" name="Nat. Genet.">
        <title>The duck genome and transcriptome provide insight into an avian influenza virus reservoir species.</title>
        <authorList>
            <person name="Huang Y."/>
            <person name="Li Y."/>
            <person name="Burt D.W."/>
            <person name="Chen H."/>
            <person name="Zhang Y."/>
            <person name="Qian W."/>
            <person name="Kim H."/>
            <person name="Gan S."/>
            <person name="Zhao Y."/>
            <person name="Li J."/>
            <person name="Yi K."/>
            <person name="Feng H."/>
            <person name="Zhu P."/>
            <person name="Li B."/>
            <person name="Liu Q."/>
            <person name="Fairley S."/>
            <person name="Magor K.E."/>
            <person name="Du Z."/>
            <person name="Hu X."/>
            <person name="Goodman L."/>
            <person name="Tafer H."/>
            <person name="Vignal A."/>
            <person name="Lee T."/>
            <person name="Kim K.W."/>
            <person name="Sheng Z."/>
            <person name="An Y."/>
            <person name="Searle S."/>
            <person name="Herrero J."/>
            <person name="Groenen M.A."/>
            <person name="Crooijmans R.P."/>
            <person name="Faraut T."/>
            <person name="Cai Q."/>
            <person name="Webster R.G."/>
            <person name="Aldridge J.R."/>
            <person name="Warren W.C."/>
            <person name="Bartschat S."/>
            <person name="Kehr S."/>
            <person name="Marz M."/>
            <person name="Stadler P.F."/>
            <person name="Smith J."/>
            <person name="Kraus R.H."/>
            <person name="Zhao Y."/>
            <person name="Ren L."/>
            <person name="Fei J."/>
            <person name="Morisson M."/>
            <person name="Kaiser P."/>
            <person name="Griffin D.K."/>
            <person name="Rao M."/>
            <person name="Pitel F."/>
            <person name="Wang J."/>
            <person name="Li N."/>
        </authorList>
    </citation>
    <scope>NUCLEOTIDE SEQUENCE [LARGE SCALE GENOMIC DNA]</scope>
</reference>